<accession>A0A7S4G2G2</accession>
<evidence type="ECO:0000313" key="2">
    <source>
        <dbReference type="EMBL" id="CAE0823103.1"/>
    </source>
</evidence>
<dbReference type="AlphaFoldDB" id="A0A7S4G2G2"/>
<feature type="region of interest" description="Disordered" evidence="1">
    <location>
        <begin position="82"/>
        <end position="103"/>
    </location>
</feature>
<name>A0A7S4G2G2_9EUGL</name>
<gene>
    <name evidence="2" type="ORF">EGYM00163_LOCUS34304</name>
</gene>
<dbReference type="EMBL" id="HBJA01099353">
    <property type="protein sequence ID" value="CAE0823103.1"/>
    <property type="molecule type" value="Transcribed_RNA"/>
</dbReference>
<evidence type="ECO:0000256" key="1">
    <source>
        <dbReference type="SAM" id="MobiDB-lite"/>
    </source>
</evidence>
<feature type="region of interest" description="Disordered" evidence="1">
    <location>
        <begin position="24"/>
        <end position="49"/>
    </location>
</feature>
<sequence length="135" mass="13381">MVVAKGIWGGGKGYGGASDCGAGGGGSGSSGGSGGGGGGSSLSSHKIYPGGLLPQGTSVQTAARTHACPLCVHMGMQGLPLTLSPPESAPNIESQTLSETEHQSSRAREAACMVNAPLLTWPLLIWQALLPKNVV</sequence>
<feature type="compositionally biased region" description="Gly residues" evidence="1">
    <location>
        <begin position="24"/>
        <end position="40"/>
    </location>
</feature>
<proteinExistence type="predicted"/>
<reference evidence="2" key="1">
    <citation type="submission" date="2021-01" db="EMBL/GenBank/DDBJ databases">
        <authorList>
            <person name="Corre E."/>
            <person name="Pelletier E."/>
            <person name="Niang G."/>
            <person name="Scheremetjew M."/>
            <person name="Finn R."/>
            <person name="Kale V."/>
            <person name="Holt S."/>
            <person name="Cochrane G."/>
            <person name="Meng A."/>
            <person name="Brown T."/>
            <person name="Cohen L."/>
        </authorList>
    </citation>
    <scope>NUCLEOTIDE SEQUENCE</scope>
    <source>
        <strain evidence="2">CCMP1594</strain>
    </source>
</reference>
<protein>
    <submittedName>
        <fullName evidence="2">Uncharacterized protein</fullName>
    </submittedName>
</protein>
<organism evidence="2">
    <name type="scientific">Eutreptiella gymnastica</name>
    <dbReference type="NCBI Taxonomy" id="73025"/>
    <lineage>
        <taxon>Eukaryota</taxon>
        <taxon>Discoba</taxon>
        <taxon>Euglenozoa</taxon>
        <taxon>Euglenida</taxon>
        <taxon>Spirocuta</taxon>
        <taxon>Euglenophyceae</taxon>
        <taxon>Eutreptiales</taxon>
        <taxon>Eutreptiaceae</taxon>
        <taxon>Eutreptiella</taxon>
    </lineage>
</organism>